<dbReference type="InterPro" id="IPR036910">
    <property type="entry name" value="HMG_box_dom_sf"/>
</dbReference>
<gene>
    <name evidence="6" type="ORF">ANCCEY_02051</name>
</gene>
<organism evidence="6 7">
    <name type="scientific">Ancylostoma ceylanicum</name>
    <dbReference type="NCBI Taxonomy" id="53326"/>
    <lineage>
        <taxon>Eukaryota</taxon>
        <taxon>Metazoa</taxon>
        <taxon>Ecdysozoa</taxon>
        <taxon>Nematoda</taxon>
        <taxon>Chromadorea</taxon>
        <taxon>Rhabditida</taxon>
        <taxon>Rhabditina</taxon>
        <taxon>Rhabditomorpha</taxon>
        <taxon>Strongyloidea</taxon>
        <taxon>Ancylostomatidae</taxon>
        <taxon>Ancylostomatinae</taxon>
        <taxon>Ancylostoma</taxon>
    </lineage>
</organism>
<feature type="DNA-binding region" description="HMG box" evidence="4">
    <location>
        <begin position="39"/>
        <end position="107"/>
    </location>
</feature>
<accession>A0A0D6M409</accession>
<evidence type="ECO:0000313" key="7">
    <source>
        <dbReference type="Proteomes" id="UP000054495"/>
    </source>
</evidence>
<dbReference type="PANTHER" id="PTHR45781">
    <property type="entry name" value="AGAP000281-PA"/>
    <property type="match status" value="1"/>
</dbReference>
<dbReference type="InterPro" id="IPR051365">
    <property type="entry name" value="TOX_HMG-box_domain"/>
</dbReference>
<evidence type="ECO:0000313" key="6">
    <source>
        <dbReference type="EMBL" id="EPB78874.1"/>
    </source>
</evidence>
<evidence type="ECO:0000259" key="5">
    <source>
        <dbReference type="PROSITE" id="PS50118"/>
    </source>
</evidence>
<dbReference type="PANTHER" id="PTHR45781:SF5">
    <property type="entry name" value="TOX HIGH MOBILITY GROUP BOX FAMILY MEMBER 2"/>
    <property type="match status" value="1"/>
</dbReference>
<protein>
    <submittedName>
        <fullName evidence="6">HMG box</fullName>
    </submittedName>
</protein>
<dbReference type="Proteomes" id="UP000054495">
    <property type="component" value="Unassembled WGS sequence"/>
</dbReference>
<proteinExistence type="predicted"/>
<dbReference type="Pfam" id="PF00505">
    <property type="entry name" value="HMG_box"/>
    <property type="match status" value="1"/>
</dbReference>
<dbReference type="GO" id="GO:0006357">
    <property type="term" value="P:regulation of transcription by RNA polymerase II"/>
    <property type="evidence" value="ECO:0007669"/>
    <property type="project" value="TreeGrafter"/>
</dbReference>
<feature type="domain" description="HMG box" evidence="5">
    <location>
        <begin position="39"/>
        <end position="107"/>
    </location>
</feature>
<keyword evidence="2 4" id="KW-0238">DNA-binding</keyword>
<dbReference type="AlphaFoldDB" id="A0A0D6M409"/>
<dbReference type="GO" id="GO:0005634">
    <property type="term" value="C:nucleus"/>
    <property type="evidence" value="ECO:0007669"/>
    <property type="project" value="UniProtKB-SubCell"/>
</dbReference>
<comment type="subcellular location">
    <subcellularLocation>
        <location evidence="1">Nucleus</location>
    </subcellularLocation>
</comment>
<evidence type="ECO:0000256" key="2">
    <source>
        <dbReference type="ARBA" id="ARBA00023125"/>
    </source>
</evidence>
<name>A0A0D6M409_9BILA</name>
<reference evidence="6 7" key="1">
    <citation type="submission" date="2013-05" db="EMBL/GenBank/DDBJ databases">
        <title>Draft genome of the parasitic nematode Anyclostoma ceylanicum.</title>
        <authorList>
            <person name="Mitreva M."/>
        </authorList>
    </citation>
    <scope>NUCLEOTIDE SEQUENCE [LARGE SCALE GENOMIC DNA]</scope>
</reference>
<dbReference type="Gene3D" id="1.10.30.10">
    <property type="entry name" value="High mobility group box domain"/>
    <property type="match status" value="1"/>
</dbReference>
<sequence length="147" mass="17077">MPAFFRIINSVLRKKPPLQTLIGNNGDEYNDSDKAEVLADQPVSAYAMFFKERQIVAKKSFPEATFGDISRMVAAEWDSLGINEKSAYKRRTEHLRRMHIKMAAKERVQRICSNMGEKYKERMSDEKRPRRDVKPLATRQNLLDEAI</sequence>
<dbReference type="GO" id="GO:0031490">
    <property type="term" value="F:chromatin DNA binding"/>
    <property type="evidence" value="ECO:0007669"/>
    <property type="project" value="TreeGrafter"/>
</dbReference>
<dbReference type="PROSITE" id="PS50118">
    <property type="entry name" value="HMG_BOX_2"/>
    <property type="match status" value="1"/>
</dbReference>
<dbReference type="InterPro" id="IPR009071">
    <property type="entry name" value="HMG_box_dom"/>
</dbReference>
<evidence type="ECO:0000256" key="3">
    <source>
        <dbReference type="ARBA" id="ARBA00023242"/>
    </source>
</evidence>
<evidence type="ECO:0000256" key="4">
    <source>
        <dbReference type="PROSITE-ProRule" id="PRU00267"/>
    </source>
</evidence>
<evidence type="ECO:0000256" key="1">
    <source>
        <dbReference type="ARBA" id="ARBA00004123"/>
    </source>
</evidence>
<keyword evidence="7" id="KW-1185">Reference proteome</keyword>
<dbReference type="SUPFAM" id="SSF47095">
    <property type="entry name" value="HMG-box"/>
    <property type="match status" value="1"/>
</dbReference>
<keyword evidence="3 4" id="KW-0539">Nucleus</keyword>
<dbReference type="EMBL" id="KE124804">
    <property type="protein sequence ID" value="EPB78874.1"/>
    <property type="molecule type" value="Genomic_DNA"/>
</dbReference>